<organism evidence="2 3">
    <name type="scientific">Thalassovita litoralis</name>
    <dbReference type="NCBI Taxonomy" id="1010611"/>
    <lineage>
        <taxon>Bacteria</taxon>
        <taxon>Pseudomonadati</taxon>
        <taxon>Pseudomonadota</taxon>
        <taxon>Alphaproteobacteria</taxon>
        <taxon>Rhodobacterales</taxon>
        <taxon>Roseobacteraceae</taxon>
        <taxon>Thalassovita</taxon>
    </lineage>
</organism>
<dbReference type="SUPFAM" id="SSF54637">
    <property type="entry name" value="Thioesterase/thiol ester dehydrase-isomerase"/>
    <property type="match status" value="1"/>
</dbReference>
<reference evidence="2 3" key="1">
    <citation type="submission" date="2017-05" db="EMBL/GenBank/DDBJ databases">
        <authorList>
            <person name="Varghese N."/>
            <person name="Submissions S."/>
        </authorList>
    </citation>
    <scope>NUCLEOTIDE SEQUENCE [LARGE SCALE GENOMIC DNA]</scope>
    <source>
        <strain evidence="2 3">DSM 29506</strain>
    </source>
</reference>
<dbReference type="PANTHER" id="PTHR28152:SF1">
    <property type="entry name" value="HYDROXYACYL-THIOESTER DEHYDRATASE TYPE 2, MITOCHONDRIAL"/>
    <property type="match status" value="1"/>
</dbReference>
<dbReference type="PANTHER" id="PTHR28152">
    <property type="entry name" value="HYDROXYACYL-THIOESTER DEHYDRATASE TYPE 2, MITOCHONDRIAL"/>
    <property type="match status" value="1"/>
</dbReference>
<gene>
    <name evidence="2" type="ORF">SAMN06265173_106120</name>
</gene>
<name>A0A521CF99_9RHOB</name>
<feature type="compositionally biased region" description="Pro residues" evidence="1">
    <location>
        <begin position="147"/>
        <end position="157"/>
    </location>
</feature>
<proteinExistence type="predicted"/>
<evidence type="ECO:0000313" key="2">
    <source>
        <dbReference type="EMBL" id="SMO58072.1"/>
    </source>
</evidence>
<protein>
    <submittedName>
        <fullName evidence="2">3-methylfumaryl-CoA hydratase</fullName>
    </submittedName>
</protein>
<dbReference type="Proteomes" id="UP000316030">
    <property type="component" value="Unassembled WGS sequence"/>
</dbReference>
<feature type="region of interest" description="Disordered" evidence="1">
    <location>
        <begin position="143"/>
        <end position="165"/>
    </location>
</feature>
<dbReference type="GO" id="GO:0019171">
    <property type="term" value="F:(3R)-hydroxyacyl-[acyl-carrier-protein] dehydratase activity"/>
    <property type="evidence" value="ECO:0007669"/>
    <property type="project" value="TreeGrafter"/>
</dbReference>
<dbReference type="InterPro" id="IPR052741">
    <property type="entry name" value="Mitochondrial_HTD2"/>
</dbReference>
<dbReference type="AlphaFoldDB" id="A0A521CF99"/>
<dbReference type="Gene3D" id="3.10.129.10">
    <property type="entry name" value="Hotdog Thioesterase"/>
    <property type="match status" value="1"/>
</dbReference>
<dbReference type="EMBL" id="FXTO01000006">
    <property type="protein sequence ID" value="SMO58072.1"/>
    <property type="molecule type" value="Genomic_DNA"/>
</dbReference>
<dbReference type="RefSeq" id="WP_142492742.1">
    <property type="nucleotide sequence ID" value="NZ_FXTO01000006.1"/>
</dbReference>
<evidence type="ECO:0000313" key="3">
    <source>
        <dbReference type="Proteomes" id="UP000316030"/>
    </source>
</evidence>
<sequence>MQNDAPKQTRQTDVMDPARAAALQASLGMPVTITEGTPLPPFFHQIYFWTPEPPAHLGRDGHPKTGLGIIPDLGLPRRMWAGGRLQFHGPLHAGKPAEKITTLEKIDRKEGRSGPLGFVVLRHDIVQDGITRVTEWQDIVYREDPAPGTPAPTPPQAPTDETAAEQASFDTTLLFRYSALTFNGHRIHYDNPYARTVEGYDGLVTHGPLLAQLLMLYAERQLGQLSEFSFRATSALMDHETATLCWKDGTLWVRGPDGRQNMTATAR</sequence>
<dbReference type="InterPro" id="IPR029069">
    <property type="entry name" value="HotDog_dom_sf"/>
</dbReference>
<dbReference type="OrthoDB" id="7183822at2"/>
<accession>A0A521CF99</accession>
<evidence type="ECO:0000256" key="1">
    <source>
        <dbReference type="SAM" id="MobiDB-lite"/>
    </source>
</evidence>
<keyword evidence="3" id="KW-1185">Reference proteome</keyword>